<organism evidence="2 3">
    <name type="scientific">Scylla paramamosain</name>
    <name type="common">Mud crab</name>
    <dbReference type="NCBI Taxonomy" id="85552"/>
    <lineage>
        <taxon>Eukaryota</taxon>
        <taxon>Metazoa</taxon>
        <taxon>Ecdysozoa</taxon>
        <taxon>Arthropoda</taxon>
        <taxon>Crustacea</taxon>
        <taxon>Multicrustacea</taxon>
        <taxon>Malacostraca</taxon>
        <taxon>Eumalacostraca</taxon>
        <taxon>Eucarida</taxon>
        <taxon>Decapoda</taxon>
        <taxon>Pleocyemata</taxon>
        <taxon>Brachyura</taxon>
        <taxon>Eubrachyura</taxon>
        <taxon>Portunoidea</taxon>
        <taxon>Portunidae</taxon>
        <taxon>Portuninae</taxon>
        <taxon>Scylla</taxon>
    </lineage>
</organism>
<feature type="compositionally biased region" description="Basic and acidic residues" evidence="1">
    <location>
        <begin position="8"/>
        <end position="26"/>
    </location>
</feature>
<dbReference type="Pfam" id="PF07327">
    <property type="entry name" value="Neuroparsin"/>
    <property type="match status" value="1"/>
</dbReference>
<dbReference type="AlphaFoldDB" id="A0AAW0UAW4"/>
<proteinExistence type="predicted"/>
<keyword evidence="3" id="KW-1185">Reference proteome</keyword>
<accession>A0AAW0UAW4</accession>
<dbReference type="EMBL" id="JARAKH010000015">
    <property type="protein sequence ID" value="KAK8396699.1"/>
    <property type="molecule type" value="Genomic_DNA"/>
</dbReference>
<comment type="caution">
    <text evidence="2">The sequence shown here is derived from an EMBL/GenBank/DDBJ whole genome shotgun (WGS) entry which is preliminary data.</text>
</comment>
<evidence type="ECO:0000256" key="1">
    <source>
        <dbReference type="SAM" id="MobiDB-lite"/>
    </source>
</evidence>
<reference evidence="2 3" key="1">
    <citation type="submission" date="2023-03" db="EMBL/GenBank/DDBJ databases">
        <title>High-quality genome of Scylla paramamosain provides insights in environmental adaptation.</title>
        <authorList>
            <person name="Zhang L."/>
        </authorList>
    </citation>
    <scope>NUCLEOTIDE SEQUENCE [LARGE SCALE GENOMIC DNA]</scope>
    <source>
        <strain evidence="2">LZ_2023a</strain>
        <tissue evidence="2">Muscle</tissue>
    </source>
</reference>
<protein>
    <recommendedName>
        <fullName evidence="4">Neuroparsin-A</fullName>
    </recommendedName>
</protein>
<dbReference type="Proteomes" id="UP001487740">
    <property type="component" value="Unassembled WGS sequence"/>
</dbReference>
<feature type="region of interest" description="Disordered" evidence="1">
    <location>
        <begin position="1"/>
        <end position="69"/>
    </location>
</feature>
<sequence>MTSVVATAKEEVERKEEEEKRREEGVYVRMEIGAEVEEDEQEAKKEKRKRLVRNTASTSVARRPCLPGDTAGTTWPPTLVMASFGEVVLPLACPPASQPARQPASLPACLLAARPDTLPPPRASASLTYTGHTLPSARLHLIRTAAMTPRARPATLILASCLLLLLLLLQKGSAIPRCSVYDQPPPKNCKYGTALDWCSNGVCAKGPGETCGGYRREEGICGEGTYCECGRCRGCSPFDASCHDAQLC</sequence>
<dbReference type="InterPro" id="IPR010850">
    <property type="entry name" value="Neuroparsin"/>
</dbReference>
<evidence type="ECO:0008006" key="4">
    <source>
        <dbReference type="Google" id="ProtNLM"/>
    </source>
</evidence>
<name>A0AAW0UAW4_SCYPA</name>
<gene>
    <name evidence="2" type="ORF">O3P69_004990</name>
</gene>
<evidence type="ECO:0000313" key="3">
    <source>
        <dbReference type="Proteomes" id="UP001487740"/>
    </source>
</evidence>
<evidence type="ECO:0000313" key="2">
    <source>
        <dbReference type="EMBL" id="KAK8396699.1"/>
    </source>
</evidence>
<dbReference type="Gene3D" id="4.10.40.20">
    <property type="match status" value="1"/>
</dbReference>